<evidence type="ECO:0000313" key="5">
    <source>
        <dbReference type="EMBL" id="KYQ91153.1"/>
    </source>
</evidence>
<dbReference type="FunFam" id="3.60.20.10:FF:000003">
    <property type="entry name" value="Proteasome subunit beta type-3"/>
    <property type="match status" value="1"/>
</dbReference>
<dbReference type="GO" id="GO:0019774">
    <property type="term" value="C:proteasome core complex, beta-subunit complex"/>
    <property type="evidence" value="ECO:0007669"/>
    <property type="project" value="InterPro"/>
</dbReference>
<dbReference type="InterPro" id="IPR033811">
    <property type="entry name" value="Proteasome_beta_3"/>
</dbReference>
<dbReference type="PROSITE" id="PS51476">
    <property type="entry name" value="PROTEASOME_BETA_2"/>
    <property type="match status" value="1"/>
</dbReference>
<dbReference type="Pfam" id="PF00227">
    <property type="entry name" value="Proteasome"/>
    <property type="match status" value="1"/>
</dbReference>
<dbReference type="OMA" id="CSEQLYG"/>
<dbReference type="OrthoDB" id="204949at2759"/>
<dbReference type="GO" id="GO:0005634">
    <property type="term" value="C:nucleus"/>
    <property type="evidence" value="ECO:0007669"/>
    <property type="project" value="UniProtKB-SubCell"/>
</dbReference>
<dbReference type="STRING" id="361077.A0A151ZB23"/>
<gene>
    <name evidence="5" type="ORF">DLAC_08066</name>
</gene>
<keyword evidence="4" id="KW-0539">Nucleus</keyword>
<dbReference type="PANTHER" id="PTHR32194">
    <property type="entry name" value="METALLOPROTEASE TLDD"/>
    <property type="match status" value="1"/>
</dbReference>
<accession>A0A151ZB23</accession>
<dbReference type="PANTHER" id="PTHR32194:SF10">
    <property type="entry name" value="PROTEASOME SUBUNIT BETA TYPE-3"/>
    <property type="match status" value="1"/>
</dbReference>
<evidence type="ECO:0000256" key="3">
    <source>
        <dbReference type="ARBA" id="ARBA00022942"/>
    </source>
</evidence>
<comment type="caution">
    <text evidence="5">The sequence shown here is derived from an EMBL/GenBank/DDBJ whole genome shotgun (WGS) entry which is preliminary data.</text>
</comment>
<proteinExistence type="predicted"/>
<evidence type="ECO:0000256" key="4">
    <source>
        <dbReference type="ARBA" id="ARBA00023242"/>
    </source>
</evidence>
<dbReference type="EMBL" id="LODT01000035">
    <property type="protein sequence ID" value="KYQ91153.1"/>
    <property type="molecule type" value="Genomic_DNA"/>
</dbReference>
<dbReference type="Proteomes" id="UP000076078">
    <property type="component" value="Unassembled WGS sequence"/>
</dbReference>
<keyword evidence="2" id="KW-0963">Cytoplasm</keyword>
<dbReference type="GO" id="GO:0043161">
    <property type="term" value="P:proteasome-mediated ubiquitin-dependent protein catabolic process"/>
    <property type="evidence" value="ECO:0007669"/>
    <property type="project" value="InterPro"/>
</dbReference>
<dbReference type="InterPro" id="IPR023333">
    <property type="entry name" value="Proteasome_suB-type"/>
</dbReference>
<dbReference type="GO" id="GO:0005737">
    <property type="term" value="C:cytoplasm"/>
    <property type="evidence" value="ECO:0007669"/>
    <property type="project" value="UniProtKB-ARBA"/>
</dbReference>
<dbReference type="FunCoup" id="A0A151ZB23">
    <property type="interactions" value="1127"/>
</dbReference>
<name>A0A151ZB23_TIELA</name>
<evidence type="ECO:0000313" key="6">
    <source>
        <dbReference type="Proteomes" id="UP000076078"/>
    </source>
</evidence>
<reference evidence="5 6" key="1">
    <citation type="submission" date="2015-12" db="EMBL/GenBank/DDBJ databases">
        <title>Dictyostelia acquired genes for synthesis and detection of signals that induce cell-type specialization by lateral gene transfer from prokaryotes.</title>
        <authorList>
            <person name="Gloeckner G."/>
            <person name="Schaap P."/>
        </authorList>
    </citation>
    <scope>NUCLEOTIDE SEQUENCE [LARGE SCALE GENOMIC DNA]</scope>
    <source>
        <strain evidence="5 6">TK</strain>
    </source>
</reference>
<protein>
    <submittedName>
        <fullName evidence="5">Proteasome subunit beta type 3</fullName>
    </submittedName>
</protein>
<evidence type="ECO:0000256" key="2">
    <source>
        <dbReference type="ARBA" id="ARBA00022490"/>
    </source>
</evidence>
<dbReference type="InParanoid" id="A0A151ZB23"/>
<dbReference type="Gene3D" id="3.60.20.10">
    <property type="entry name" value="Glutamine Phosphoribosylpyrophosphate, subunit 1, domain 1"/>
    <property type="match status" value="1"/>
</dbReference>
<keyword evidence="6" id="KW-1185">Reference proteome</keyword>
<dbReference type="AlphaFoldDB" id="A0A151ZB23"/>
<organism evidence="5 6">
    <name type="scientific">Tieghemostelium lacteum</name>
    <name type="common">Slime mold</name>
    <name type="synonym">Dictyostelium lacteum</name>
    <dbReference type="NCBI Taxonomy" id="361077"/>
    <lineage>
        <taxon>Eukaryota</taxon>
        <taxon>Amoebozoa</taxon>
        <taxon>Evosea</taxon>
        <taxon>Eumycetozoa</taxon>
        <taxon>Dictyostelia</taxon>
        <taxon>Dictyosteliales</taxon>
        <taxon>Raperosteliaceae</taxon>
        <taxon>Tieghemostelium</taxon>
    </lineage>
</organism>
<keyword evidence="3 5" id="KW-0647">Proteasome</keyword>
<dbReference type="InterPro" id="IPR029055">
    <property type="entry name" value="Ntn_hydrolases_N"/>
</dbReference>
<evidence type="ECO:0000256" key="1">
    <source>
        <dbReference type="ARBA" id="ARBA00004123"/>
    </source>
</evidence>
<dbReference type="InterPro" id="IPR001353">
    <property type="entry name" value="Proteasome_sua/b"/>
</dbReference>
<comment type="subcellular location">
    <subcellularLocation>
        <location evidence="1">Nucleus</location>
    </subcellularLocation>
</comment>
<sequence>MSIMAYNGGACIVMTGKNCVAIASDLRFGIQQQTISNNFPKVYRINDKCFVGISGLVTDAQTLHQKIVFKHNLYKLREERDMSPQVVTNLIANMLYEKRFGPYFTEPLICGLEGPENKPFISGMDLIGALVSTDDFLVVGTMTPAMYGVCETLYRKDMNEDELFETISQCMLASLERDALSGWGAVVNIITPTQVITKKLLGRQD</sequence>
<dbReference type="SUPFAM" id="SSF56235">
    <property type="entry name" value="N-terminal nucleophile aminohydrolases (Ntn hydrolases)"/>
    <property type="match status" value="1"/>
</dbReference>
<dbReference type="CDD" id="cd03759">
    <property type="entry name" value="proteasome_beta_type_3"/>
    <property type="match status" value="1"/>
</dbReference>